<evidence type="ECO:0000256" key="1">
    <source>
        <dbReference type="SAM" id="MobiDB-lite"/>
    </source>
</evidence>
<reference evidence="3" key="2">
    <citation type="submission" date="2023-06" db="EMBL/GenBank/DDBJ databases">
        <authorList>
            <consortium name="Lawrence Berkeley National Laboratory"/>
            <person name="Haridas S."/>
            <person name="Hensen N."/>
            <person name="Bonometti L."/>
            <person name="Westerberg I."/>
            <person name="Brannstrom I.O."/>
            <person name="Guillou S."/>
            <person name="Cros-Aarteil S."/>
            <person name="Calhoun S."/>
            <person name="Kuo A."/>
            <person name="Mondo S."/>
            <person name="Pangilinan J."/>
            <person name="Riley R."/>
            <person name="LaButti K."/>
            <person name="Andreopoulos B."/>
            <person name="Lipzen A."/>
            <person name="Chen C."/>
            <person name="Yanf M."/>
            <person name="Daum C."/>
            <person name="Ng V."/>
            <person name="Clum A."/>
            <person name="Steindorff A."/>
            <person name="Ohm R."/>
            <person name="Martin F."/>
            <person name="Silar P."/>
            <person name="Natvig D."/>
            <person name="Lalanne C."/>
            <person name="Gautier V."/>
            <person name="Ament-velasquez S.L."/>
            <person name="Kruys A."/>
            <person name="Hutchinson M.I."/>
            <person name="Powell A.J."/>
            <person name="Barry K."/>
            <person name="Miller A.N."/>
            <person name="Grigoriev I.V."/>
            <person name="Debuchy R."/>
            <person name="Gladieux P."/>
            <person name="Thoren M.H."/>
            <person name="Johannesson H."/>
        </authorList>
    </citation>
    <scope>NUCLEOTIDE SEQUENCE</scope>
    <source>
        <strain evidence="3">CBS 232.78</strain>
    </source>
</reference>
<evidence type="ECO:0000313" key="4">
    <source>
        <dbReference type="Proteomes" id="UP001285441"/>
    </source>
</evidence>
<dbReference type="InterPro" id="IPR020999">
    <property type="entry name" value="Chitin_synth_reg_RCR"/>
</dbReference>
<accession>A0AAE0KAI5</accession>
<sequence length="195" mass="21591">MAPTVWMAAMVKREDGCGYNKHRENGVCRDDYYSGWYWWGRWVFAGLAVIFVIALLLLLGYVVKNTIATRCGFVSLISSSRRNSRIRRQRGLPPRYGTGWMAPGPAPPYYPPGPPPPQYSAQGPVHPQQTGHKFNQNDGYYGNQQEGIQLQEPSNTYQRGTGGDNVYAPPEGPPPARGGDNVYAPPEGPPPGKRN</sequence>
<dbReference type="PANTHER" id="PTHR28187:SF1">
    <property type="entry name" value="PROTEIN RCR1-RELATED"/>
    <property type="match status" value="1"/>
</dbReference>
<reference evidence="3" key="1">
    <citation type="journal article" date="2023" name="Mol. Phylogenet. Evol.">
        <title>Genome-scale phylogeny and comparative genomics of the fungal order Sordariales.</title>
        <authorList>
            <person name="Hensen N."/>
            <person name="Bonometti L."/>
            <person name="Westerberg I."/>
            <person name="Brannstrom I.O."/>
            <person name="Guillou S."/>
            <person name="Cros-Aarteil S."/>
            <person name="Calhoun S."/>
            <person name="Haridas S."/>
            <person name="Kuo A."/>
            <person name="Mondo S."/>
            <person name="Pangilinan J."/>
            <person name="Riley R."/>
            <person name="LaButti K."/>
            <person name="Andreopoulos B."/>
            <person name="Lipzen A."/>
            <person name="Chen C."/>
            <person name="Yan M."/>
            <person name="Daum C."/>
            <person name="Ng V."/>
            <person name="Clum A."/>
            <person name="Steindorff A."/>
            <person name="Ohm R.A."/>
            <person name="Martin F."/>
            <person name="Silar P."/>
            <person name="Natvig D.O."/>
            <person name="Lalanne C."/>
            <person name="Gautier V."/>
            <person name="Ament-Velasquez S.L."/>
            <person name="Kruys A."/>
            <person name="Hutchinson M.I."/>
            <person name="Powell A.J."/>
            <person name="Barry K."/>
            <person name="Miller A.N."/>
            <person name="Grigoriev I.V."/>
            <person name="Debuchy R."/>
            <person name="Gladieux P."/>
            <person name="Hiltunen Thoren M."/>
            <person name="Johannesson H."/>
        </authorList>
    </citation>
    <scope>NUCLEOTIDE SEQUENCE</scope>
    <source>
        <strain evidence="3">CBS 232.78</strain>
    </source>
</reference>
<feature type="compositionally biased region" description="Pro residues" evidence="1">
    <location>
        <begin position="104"/>
        <end position="118"/>
    </location>
</feature>
<dbReference type="Pfam" id="PF12273">
    <property type="entry name" value="RCR"/>
    <property type="match status" value="1"/>
</dbReference>
<feature type="compositionally biased region" description="Polar residues" evidence="1">
    <location>
        <begin position="127"/>
        <end position="159"/>
    </location>
</feature>
<keyword evidence="2" id="KW-0472">Membrane</keyword>
<evidence type="ECO:0000256" key="2">
    <source>
        <dbReference type="SAM" id="Phobius"/>
    </source>
</evidence>
<feature type="compositionally biased region" description="Pro residues" evidence="1">
    <location>
        <begin position="186"/>
        <end position="195"/>
    </location>
</feature>
<keyword evidence="2" id="KW-1133">Transmembrane helix</keyword>
<gene>
    <name evidence="3" type="ORF">B0H63DRAFT_296903</name>
</gene>
<feature type="transmembrane region" description="Helical" evidence="2">
    <location>
        <begin position="42"/>
        <end position="63"/>
    </location>
</feature>
<name>A0AAE0KAI5_9PEZI</name>
<evidence type="ECO:0000313" key="3">
    <source>
        <dbReference type="EMBL" id="KAK3372440.1"/>
    </source>
</evidence>
<keyword evidence="2" id="KW-0812">Transmembrane</keyword>
<comment type="caution">
    <text evidence="3">The sequence shown here is derived from an EMBL/GenBank/DDBJ whole genome shotgun (WGS) entry which is preliminary data.</text>
</comment>
<dbReference type="PANTHER" id="PTHR28187">
    <property type="entry name" value="PROTEIN RCR1-RELATED"/>
    <property type="match status" value="1"/>
</dbReference>
<dbReference type="AlphaFoldDB" id="A0AAE0KAI5"/>
<dbReference type="EMBL" id="JAULSW010000008">
    <property type="protein sequence ID" value="KAK3372440.1"/>
    <property type="molecule type" value="Genomic_DNA"/>
</dbReference>
<dbReference type="GO" id="GO:0016192">
    <property type="term" value="P:vesicle-mediated transport"/>
    <property type="evidence" value="ECO:0007669"/>
    <property type="project" value="TreeGrafter"/>
</dbReference>
<proteinExistence type="predicted"/>
<protein>
    <submittedName>
        <fullName evidence="3">Uncharacterized protein</fullName>
    </submittedName>
</protein>
<keyword evidence="4" id="KW-1185">Reference proteome</keyword>
<dbReference type="Proteomes" id="UP001285441">
    <property type="component" value="Unassembled WGS sequence"/>
</dbReference>
<organism evidence="3 4">
    <name type="scientific">Podospora didyma</name>
    <dbReference type="NCBI Taxonomy" id="330526"/>
    <lineage>
        <taxon>Eukaryota</taxon>
        <taxon>Fungi</taxon>
        <taxon>Dikarya</taxon>
        <taxon>Ascomycota</taxon>
        <taxon>Pezizomycotina</taxon>
        <taxon>Sordariomycetes</taxon>
        <taxon>Sordariomycetidae</taxon>
        <taxon>Sordariales</taxon>
        <taxon>Podosporaceae</taxon>
        <taxon>Podospora</taxon>
    </lineage>
</organism>
<feature type="region of interest" description="Disordered" evidence="1">
    <location>
        <begin position="84"/>
        <end position="195"/>
    </location>
</feature>